<evidence type="ECO:0000259" key="1">
    <source>
        <dbReference type="Pfam" id="PF00582"/>
    </source>
</evidence>
<dbReference type="InterPro" id="IPR014729">
    <property type="entry name" value="Rossmann-like_a/b/a_fold"/>
</dbReference>
<dbReference type="PANTHER" id="PTHR31964">
    <property type="entry name" value="ADENINE NUCLEOTIDE ALPHA HYDROLASES-LIKE SUPERFAMILY PROTEIN"/>
    <property type="match status" value="1"/>
</dbReference>
<dbReference type="InterPro" id="IPR006015">
    <property type="entry name" value="Universal_stress_UspA"/>
</dbReference>
<organism evidence="2 3">
    <name type="scientific">Apatococcus fuscideae</name>
    <dbReference type="NCBI Taxonomy" id="2026836"/>
    <lineage>
        <taxon>Eukaryota</taxon>
        <taxon>Viridiplantae</taxon>
        <taxon>Chlorophyta</taxon>
        <taxon>core chlorophytes</taxon>
        <taxon>Trebouxiophyceae</taxon>
        <taxon>Chlorellales</taxon>
        <taxon>Chlorellaceae</taxon>
        <taxon>Apatococcus</taxon>
    </lineage>
</organism>
<dbReference type="Pfam" id="PF00582">
    <property type="entry name" value="Usp"/>
    <property type="match status" value="1"/>
</dbReference>
<accession>A0AAW1S5H0</accession>
<reference evidence="2 3" key="1">
    <citation type="journal article" date="2024" name="Nat. Commun.">
        <title>Phylogenomics reveals the evolutionary origins of lichenization in chlorophyte algae.</title>
        <authorList>
            <person name="Puginier C."/>
            <person name="Libourel C."/>
            <person name="Otte J."/>
            <person name="Skaloud P."/>
            <person name="Haon M."/>
            <person name="Grisel S."/>
            <person name="Petersen M."/>
            <person name="Berrin J.G."/>
            <person name="Delaux P.M."/>
            <person name="Dal Grande F."/>
            <person name="Keller J."/>
        </authorList>
    </citation>
    <scope>NUCLEOTIDE SEQUENCE [LARGE SCALE GENOMIC DNA]</scope>
    <source>
        <strain evidence="2 3">SAG 2523</strain>
    </source>
</reference>
<evidence type="ECO:0000313" key="2">
    <source>
        <dbReference type="EMBL" id="KAK9840872.1"/>
    </source>
</evidence>
<name>A0AAW1S5H0_9CHLO</name>
<feature type="domain" description="UspA" evidence="1">
    <location>
        <begin position="7"/>
        <end position="149"/>
    </location>
</feature>
<protein>
    <recommendedName>
        <fullName evidence="1">UspA domain-containing protein</fullName>
    </recommendedName>
</protein>
<comment type="caution">
    <text evidence="2">The sequence shown here is derived from an EMBL/GenBank/DDBJ whole genome shotgun (WGS) entry which is preliminary data.</text>
</comment>
<dbReference type="Proteomes" id="UP001485043">
    <property type="component" value="Unassembled WGS sequence"/>
</dbReference>
<dbReference type="PANTHER" id="PTHR31964:SF113">
    <property type="entry name" value="USPA DOMAIN-CONTAINING PROTEIN"/>
    <property type="match status" value="1"/>
</dbReference>
<keyword evidence="3" id="KW-1185">Reference proteome</keyword>
<proteinExistence type="predicted"/>
<dbReference type="AlphaFoldDB" id="A0AAW1S5H0"/>
<sequence length="154" mass="16468">MSKAVHRTLLVTVDQPEGSVRALDWTLKHIYRPGDTILFLHILPAAQGGSSFLASDPQHDELLNENLRCAIEEHLGQRAEALGARAEVSIAKGEGGDADSIGDIICRKAQEVEAALVVMAAHSKGSSVQHAVGAVTRHCTRHCTSTVLVMQQTA</sequence>
<dbReference type="SUPFAM" id="SSF52402">
    <property type="entry name" value="Adenine nucleotide alpha hydrolases-like"/>
    <property type="match status" value="1"/>
</dbReference>
<dbReference type="EMBL" id="JALJOV010001788">
    <property type="protein sequence ID" value="KAK9840872.1"/>
    <property type="molecule type" value="Genomic_DNA"/>
</dbReference>
<gene>
    <name evidence="2" type="ORF">WJX84_011646</name>
</gene>
<dbReference type="PRINTS" id="PR01438">
    <property type="entry name" value="UNVRSLSTRESS"/>
</dbReference>
<dbReference type="CDD" id="cd23659">
    <property type="entry name" value="USP_At3g01520-like"/>
    <property type="match status" value="1"/>
</dbReference>
<evidence type="ECO:0000313" key="3">
    <source>
        <dbReference type="Proteomes" id="UP001485043"/>
    </source>
</evidence>
<dbReference type="Gene3D" id="3.40.50.620">
    <property type="entry name" value="HUPs"/>
    <property type="match status" value="1"/>
</dbReference>
<dbReference type="InterPro" id="IPR006016">
    <property type="entry name" value="UspA"/>
</dbReference>